<accession>Q6IJU4</accession>
<gene>
    <name evidence="1" type="ORF">HDC14219</name>
</gene>
<dbReference type="EMBL" id="BK002622">
    <property type="protein sequence ID" value="DAA04128.1"/>
    <property type="molecule type" value="Genomic_DNA"/>
</dbReference>
<reference evidence="1" key="1">
    <citation type="journal article" date="2003" name="Genome Biol.">
        <title>An integrated gene annotation and transcriptional profiling approach towards the full gene content of the Drosophila genome.</title>
        <authorList>
            <person name="Hild M."/>
            <person name="Beckmann B."/>
            <person name="Haas S.A."/>
            <person name="Koch B."/>
            <person name="Solovyev V."/>
            <person name="Busold C."/>
            <person name="Fellenberg K."/>
            <person name="Boutros M."/>
            <person name="Vingron M."/>
            <person name="Sauer F."/>
            <person name="Hoheisel J.D."/>
            <person name="Paro R."/>
        </authorList>
    </citation>
    <scope>NUCLEOTIDE SEQUENCE</scope>
</reference>
<dbReference type="AlphaFoldDB" id="Q6IJU4"/>
<organism evidence="1">
    <name type="scientific">Drosophila melanogaster</name>
    <name type="common">Fruit fly</name>
    <dbReference type="NCBI Taxonomy" id="7227"/>
    <lineage>
        <taxon>Eukaryota</taxon>
        <taxon>Metazoa</taxon>
        <taxon>Ecdysozoa</taxon>
        <taxon>Arthropoda</taxon>
        <taxon>Hexapoda</taxon>
        <taxon>Insecta</taxon>
        <taxon>Pterygota</taxon>
        <taxon>Neoptera</taxon>
        <taxon>Endopterygota</taxon>
        <taxon>Diptera</taxon>
        <taxon>Brachycera</taxon>
        <taxon>Muscomorpha</taxon>
        <taxon>Ephydroidea</taxon>
        <taxon>Drosophilidae</taxon>
        <taxon>Drosophila</taxon>
        <taxon>Sophophora</taxon>
    </lineage>
</organism>
<evidence type="ECO:0000313" key="1">
    <source>
        <dbReference type="EMBL" id="DAA04128.1"/>
    </source>
</evidence>
<name>Q6IJU4_DROME</name>
<protein>
    <submittedName>
        <fullName evidence="1">HDC14219</fullName>
    </submittedName>
</protein>
<sequence length="153" mass="16868">MARLCSSAGELGESFGLEIGAHVFARLSTEKEEQQSPGKLGWLDGWCILIDFGFAPLLSLFPSFTFPALLLSPVDTCSSPRSICLSCVIQRQAALNQNHFRANCHSFPDPFWQSPSIPLLIALSTDLQVCSHDSLLRRRQPVLCSVCSLLLFK</sequence>
<proteinExistence type="predicted"/>